<dbReference type="Proteomes" id="UP000194236">
    <property type="component" value="Unassembled WGS sequence"/>
</dbReference>
<keyword evidence="2" id="KW-1185">Reference proteome</keyword>
<sequence length="59" mass="6806">MRDQAFYAAQRFCQSKQLKGREKTAQHRFIAVQFKTQHRAEAALLPAGDLMPRIFRQGG</sequence>
<evidence type="ECO:0000313" key="1">
    <source>
        <dbReference type="EMBL" id="OTF79984.1"/>
    </source>
</evidence>
<organism evidence="1 2">
    <name type="scientific">Euroglyphus maynei</name>
    <name type="common">Mayne's house dust mite</name>
    <dbReference type="NCBI Taxonomy" id="6958"/>
    <lineage>
        <taxon>Eukaryota</taxon>
        <taxon>Metazoa</taxon>
        <taxon>Ecdysozoa</taxon>
        <taxon>Arthropoda</taxon>
        <taxon>Chelicerata</taxon>
        <taxon>Arachnida</taxon>
        <taxon>Acari</taxon>
        <taxon>Acariformes</taxon>
        <taxon>Sarcoptiformes</taxon>
        <taxon>Astigmata</taxon>
        <taxon>Psoroptidia</taxon>
        <taxon>Analgoidea</taxon>
        <taxon>Pyroglyphidae</taxon>
        <taxon>Pyroglyphinae</taxon>
        <taxon>Euroglyphus</taxon>
    </lineage>
</organism>
<proteinExistence type="predicted"/>
<protein>
    <submittedName>
        <fullName evidence="1">Uncharacterized protein</fullName>
    </submittedName>
</protein>
<comment type="caution">
    <text evidence="1">The sequence shown here is derived from an EMBL/GenBank/DDBJ whole genome shotgun (WGS) entry which is preliminary data.</text>
</comment>
<evidence type="ECO:0000313" key="2">
    <source>
        <dbReference type="Proteomes" id="UP000194236"/>
    </source>
</evidence>
<gene>
    <name evidence="1" type="ORF">BLA29_015558</name>
</gene>
<feature type="non-terminal residue" evidence="1">
    <location>
        <position position="59"/>
    </location>
</feature>
<accession>A0A1Y3BIZ7</accession>
<reference evidence="1 2" key="1">
    <citation type="submission" date="2017-03" db="EMBL/GenBank/DDBJ databases">
        <title>Genome Survey of Euroglyphus maynei.</title>
        <authorList>
            <person name="Arlian L.G."/>
            <person name="Morgan M.S."/>
            <person name="Rider S.D."/>
        </authorList>
    </citation>
    <scope>NUCLEOTIDE SEQUENCE [LARGE SCALE GENOMIC DNA]</scope>
    <source>
        <strain evidence="1">Arlian Lab</strain>
        <tissue evidence="1">Whole body</tissue>
    </source>
</reference>
<dbReference type="AlphaFoldDB" id="A0A1Y3BIZ7"/>
<dbReference type="EMBL" id="MUJZ01020485">
    <property type="protein sequence ID" value="OTF79984.1"/>
    <property type="molecule type" value="Genomic_DNA"/>
</dbReference>
<name>A0A1Y3BIZ7_EURMA</name>